<feature type="compositionally biased region" description="Polar residues" evidence="1">
    <location>
        <begin position="22"/>
        <end position="31"/>
    </location>
</feature>
<sequence>MHLFHNPFIAVSTSSPIVMTGSPFSPSGNSKHNLDAMNASSTTSSGTNLPPRLLPVTFCAHDTGASGGSPGGLPFSPTSSICASCTLPLKTLESPDVAVLSITSHTFRLIVIGLISFL</sequence>
<name>A0A6D2J937_9BRAS</name>
<feature type="region of interest" description="Disordered" evidence="1">
    <location>
        <begin position="22"/>
        <end position="49"/>
    </location>
</feature>
<accession>A0A6D2J937</accession>
<feature type="compositionally biased region" description="Polar residues" evidence="1">
    <location>
        <begin position="38"/>
        <end position="48"/>
    </location>
</feature>
<gene>
    <name evidence="2" type="ORF">MERR_LOCUS23367</name>
</gene>
<dbReference type="AlphaFoldDB" id="A0A6D2J937"/>
<dbReference type="Proteomes" id="UP000467841">
    <property type="component" value="Unassembled WGS sequence"/>
</dbReference>
<keyword evidence="3" id="KW-1185">Reference proteome</keyword>
<evidence type="ECO:0000313" key="3">
    <source>
        <dbReference type="Proteomes" id="UP000467841"/>
    </source>
</evidence>
<protein>
    <submittedName>
        <fullName evidence="2">Uncharacterized protein</fullName>
    </submittedName>
</protein>
<organism evidence="2 3">
    <name type="scientific">Microthlaspi erraticum</name>
    <dbReference type="NCBI Taxonomy" id="1685480"/>
    <lineage>
        <taxon>Eukaryota</taxon>
        <taxon>Viridiplantae</taxon>
        <taxon>Streptophyta</taxon>
        <taxon>Embryophyta</taxon>
        <taxon>Tracheophyta</taxon>
        <taxon>Spermatophyta</taxon>
        <taxon>Magnoliopsida</taxon>
        <taxon>eudicotyledons</taxon>
        <taxon>Gunneridae</taxon>
        <taxon>Pentapetalae</taxon>
        <taxon>rosids</taxon>
        <taxon>malvids</taxon>
        <taxon>Brassicales</taxon>
        <taxon>Brassicaceae</taxon>
        <taxon>Coluteocarpeae</taxon>
        <taxon>Microthlaspi</taxon>
    </lineage>
</organism>
<dbReference type="EMBL" id="CACVBM020001163">
    <property type="protein sequence ID" value="CAA7036132.1"/>
    <property type="molecule type" value="Genomic_DNA"/>
</dbReference>
<reference evidence="2" key="1">
    <citation type="submission" date="2020-01" db="EMBL/GenBank/DDBJ databases">
        <authorList>
            <person name="Mishra B."/>
        </authorList>
    </citation>
    <scope>NUCLEOTIDE SEQUENCE [LARGE SCALE GENOMIC DNA]</scope>
</reference>
<evidence type="ECO:0000256" key="1">
    <source>
        <dbReference type="SAM" id="MobiDB-lite"/>
    </source>
</evidence>
<comment type="caution">
    <text evidence="2">The sequence shown here is derived from an EMBL/GenBank/DDBJ whole genome shotgun (WGS) entry which is preliminary data.</text>
</comment>
<evidence type="ECO:0000313" key="2">
    <source>
        <dbReference type="EMBL" id="CAA7036132.1"/>
    </source>
</evidence>
<proteinExistence type="predicted"/>